<evidence type="ECO:0000313" key="1">
    <source>
        <dbReference type="EMBL" id="KAA9033042.1"/>
    </source>
</evidence>
<reference evidence="1 2" key="1">
    <citation type="submission" date="2019-09" db="EMBL/GenBank/DDBJ databases">
        <authorList>
            <person name="Feng G."/>
        </authorList>
    </citation>
    <scope>NUCLEOTIDE SEQUENCE [LARGE SCALE GENOMIC DNA]</scope>
    <source>
        <strain evidence="1 2">KACC 19283</strain>
    </source>
</reference>
<proteinExistence type="predicted"/>
<name>A0A5J5I8E0_9SPHN</name>
<organism evidence="1 2">
    <name type="scientific">Sphingobium limneticum</name>
    <dbReference type="NCBI Taxonomy" id="1007511"/>
    <lineage>
        <taxon>Bacteria</taxon>
        <taxon>Pseudomonadati</taxon>
        <taxon>Pseudomonadota</taxon>
        <taxon>Alphaproteobacteria</taxon>
        <taxon>Sphingomonadales</taxon>
        <taxon>Sphingomonadaceae</taxon>
        <taxon>Sphingobium</taxon>
    </lineage>
</organism>
<protein>
    <submittedName>
        <fullName evidence="1">Uncharacterized protein</fullName>
    </submittedName>
</protein>
<dbReference type="InterPro" id="IPR043733">
    <property type="entry name" value="DUF5677"/>
</dbReference>
<evidence type="ECO:0000313" key="2">
    <source>
        <dbReference type="Proteomes" id="UP000325933"/>
    </source>
</evidence>
<sequence length="527" mass="59421">MSNEALRQMLNGMTVDQSKRKPVLEDHVAVKRKLIPRFMHALGDKLSQYSWTRQLVPEAIWLALIIDRHGYIAARNLCLDLIKAATNTAASKILPPLIPLSSFTNLDEEQKSAMVSELNQSVRHEISDALAALTHIAPHHPLGFLAEGLAPAEFDGERFSKVLEDCYDRSGKLAVLAMALGQWLGMEQGKVHIAPHLVEDVIGRLQDIADYPNTDASLDAVGGIRASAPMLFMQPPTENDMVADEAAWVGEFWDRVAGFGSCMFADTLQDETLEDADEFTAFVVNYRNAVRADLRARLRHWRLDLKHVEVFEVVAALLCRQATLAIDLGSSPAIWNPHTAPIMLRAMADVFITLAWILKDPEARSKQFVDDGLGAIKLQIAHHERALETYTDPAEREQTREMIEMWQSWLDSQRMSHFIEVNLGSWSGISTRKMADEAGFIDFYNYVYQPFSSVAHSNWAHVSMFNTIFCENPAHRRHRAPAIAPIDGDPHWLFLATKYLSKTFHHFDEVMQLSDMPDSAFDFMLAE</sequence>
<accession>A0A5J5I8E0</accession>
<gene>
    <name evidence="1" type="ORF">F4U95_03350</name>
</gene>
<dbReference type="RefSeq" id="WP_150443112.1">
    <property type="nucleotide sequence ID" value="NZ_VYQA01000002.1"/>
</dbReference>
<dbReference type="Pfam" id="PF18928">
    <property type="entry name" value="DUF5677"/>
    <property type="match status" value="1"/>
</dbReference>
<dbReference type="AlphaFoldDB" id="A0A5J5I8E0"/>
<dbReference type="EMBL" id="VYQA01000002">
    <property type="protein sequence ID" value="KAA9033042.1"/>
    <property type="molecule type" value="Genomic_DNA"/>
</dbReference>
<dbReference type="Proteomes" id="UP000325933">
    <property type="component" value="Unassembled WGS sequence"/>
</dbReference>
<comment type="caution">
    <text evidence="1">The sequence shown here is derived from an EMBL/GenBank/DDBJ whole genome shotgun (WGS) entry which is preliminary data.</text>
</comment>